<proteinExistence type="predicted"/>
<dbReference type="Proteomes" id="UP001642260">
    <property type="component" value="Unassembled WGS sequence"/>
</dbReference>
<gene>
    <name evidence="1" type="ORF">ERUC_LOCUS7563</name>
</gene>
<sequence length="140" mass="15214">MGTHESGPSYLEDADGSDGVTRISVIAENPESLGDRVLEKWGCDLPFRYINVISIKGFKECAAAFGATGAALGAVPTAAFAWKYSKSPHGTALSFLGGGLFGWTFGQEVANHTMQLYKLETMAAQVKFMEWWDRKSRGRS</sequence>
<dbReference type="AlphaFoldDB" id="A0ABC8JDJ8"/>
<dbReference type="PANTHER" id="PTHR36708:SF1">
    <property type="entry name" value="SUCCINATE DEHYDROGENASE SUBUNIT 6, MITOCHONDRIAL"/>
    <property type="match status" value="1"/>
</dbReference>
<dbReference type="PANTHER" id="PTHR36708">
    <property type="entry name" value="SUCCINATE DEHYDROGENASE SUBUNIT 6, MITOCHONDRIAL"/>
    <property type="match status" value="1"/>
</dbReference>
<evidence type="ECO:0000313" key="2">
    <source>
        <dbReference type="Proteomes" id="UP001642260"/>
    </source>
</evidence>
<keyword evidence="2" id="KW-1185">Reference proteome</keyword>
<reference evidence="1 2" key="1">
    <citation type="submission" date="2022-03" db="EMBL/GenBank/DDBJ databases">
        <authorList>
            <person name="Macdonald S."/>
            <person name="Ahmed S."/>
            <person name="Newling K."/>
        </authorList>
    </citation>
    <scope>NUCLEOTIDE SEQUENCE [LARGE SCALE GENOMIC DNA]</scope>
</reference>
<organism evidence="1 2">
    <name type="scientific">Eruca vesicaria subsp. sativa</name>
    <name type="common">Garden rocket</name>
    <name type="synonym">Eruca sativa</name>
    <dbReference type="NCBI Taxonomy" id="29727"/>
    <lineage>
        <taxon>Eukaryota</taxon>
        <taxon>Viridiplantae</taxon>
        <taxon>Streptophyta</taxon>
        <taxon>Embryophyta</taxon>
        <taxon>Tracheophyta</taxon>
        <taxon>Spermatophyta</taxon>
        <taxon>Magnoliopsida</taxon>
        <taxon>eudicotyledons</taxon>
        <taxon>Gunneridae</taxon>
        <taxon>Pentapetalae</taxon>
        <taxon>rosids</taxon>
        <taxon>malvids</taxon>
        <taxon>Brassicales</taxon>
        <taxon>Brassicaceae</taxon>
        <taxon>Brassiceae</taxon>
        <taxon>Eruca</taxon>
    </lineage>
</organism>
<dbReference type="EMBL" id="CAKOAT010083821">
    <property type="protein sequence ID" value="CAH8315979.1"/>
    <property type="molecule type" value="Genomic_DNA"/>
</dbReference>
<dbReference type="InterPro" id="IPR014710">
    <property type="entry name" value="RmlC-like_jellyroll"/>
</dbReference>
<evidence type="ECO:0000313" key="1">
    <source>
        <dbReference type="EMBL" id="CAH8315979.1"/>
    </source>
</evidence>
<dbReference type="InterPro" id="IPR034574">
    <property type="entry name" value="SDH6"/>
</dbReference>
<protein>
    <submittedName>
        <fullName evidence="1">Uncharacterized protein</fullName>
    </submittedName>
</protein>
<comment type="caution">
    <text evidence="1">The sequence shown here is derived from an EMBL/GenBank/DDBJ whole genome shotgun (WGS) entry which is preliminary data.</text>
</comment>
<dbReference type="Gene3D" id="2.60.120.10">
    <property type="entry name" value="Jelly Rolls"/>
    <property type="match status" value="1"/>
</dbReference>
<accession>A0ABC8JDJ8</accession>
<name>A0ABC8JDJ8_ERUVS</name>